<name>A0A4Q9DWS2_9BACL</name>
<dbReference type="PANTHER" id="PTHR33217">
    <property type="entry name" value="TRANSPOSASE FOR INSERTION SEQUENCE ELEMENT IS1081"/>
    <property type="match status" value="1"/>
</dbReference>
<dbReference type="RefSeq" id="WP_131012460.1">
    <property type="nucleotide sequence ID" value="NZ_SIRE01000004.1"/>
</dbReference>
<evidence type="ECO:0000256" key="2">
    <source>
        <dbReference type="ARBA" id="ARBA00010961"/>
    </source>
</evidence>
<comment type="function">
    <text evidence="1 6">Required for the transposition of the insertion element.</text>
</comment>
<evidence type="ECO:0000313" key="7">
    <source>
        <dbReference type="EMBL" id="TBL80856.1"/>
    </source>
</evidence>
<organism evidence="7 8">
    <name type="scientific">Paenibacillus thalictri</name>
    <dbReference type="NCBI Taxonomy" id="2527873"/>
    <lineage>
        <taxon>Bacteria</taxon>
        <taxon>Bacillati</taxon>
        <taxon>Bacillota</taxon>
        <taxon>Bacilli</taxon>
        <taxon>Bacillales</taxon>
        <taxon>Paenibacillaceae</taxon>
        <taxon>Paenibacillus</taxon>
    </lineage>
</organism>
<dbReference type="PANTHER" id="PTHR33217:SF8">
    <property type="entry name" value="MUTATOR FAMILY TRANSPOSASE"/>
    <property type="match status" value="1"/>
</dbReference>
<dbReference type="GO" id="GO:0003677">
    <property type="term" value="F:DNA binding"/>
    <property type="evidence" value="ECO:0007669"/>
    <property type="project" value="UniProtKB-UniRule"/>
</dbReference>
<evidence type="ECO:0000256" key="5">
    <source>
        <dbReference type="ARBA" id="ARBA00023172"/>
    </source>
</evidence>
<dbReference type="Proteomes" id="UP000293142">
    <property type="component" value="Unassembled WGS sequence"/>
</dbReference>
<keyword evidence="4 6" id="KW-0238">DNA-binding</keyword>
<protein>
    <recommendedName>
        <fullName evidence="6">Mutator family transposase</fullName>
    </recommendedName>
</protein>
<comment type="similarity">
    <text evidence="2 6">Belongs to the transposase mutator family.</text>
</comment>
<dbReference type="GO" id="GO:0004803">
    <property type="term" value="F:transposase activity"/>
    <property type="evidence" value="ECO:0007669"/>
    <property type="project" value="UniProtKB-UniRule"/>
</dbReference>
<accession>A0A4Q9DWS2</accession>
<dbReference type="EMBL" id="SIRE01000004">
    <property type="protein sequence ID" value="TBL80856.1"/>
    <property type="molecule type" value="Genomic_DNA"/>
</dbReference>
<keyword evidence="8" id="KW-1185">Reference proteome</keyword>
<sequence length="65" mass="7984">MSYKDVKQIASDLKPLYKAPTEEAVQLETERFKETWRDKYQLIVKLWRHNWDKLTPSFKYPPELR</sequence>
<evidence type="ECO:0000313" key="8">
    <source>
        <dbReference type="Proteomes" id="UP000293142"/>
    </source>
</evidence>
<evidence type="ECO:0000256" key="6">
    <source>
        <dbReference type="RuleBase" id="RU365089"/>
    </source>
</evidence>
<comment type="caution">
    <text evidence="7">The sequence shown here is derived from an EMBL/GenBank/DDBJ whole genome shotgun (WGS) entry which is preliminary data.</text>
</comment>
<reference evidence="7 8" key="1">
    <citation type="submission" date="2019-02" db="EMBL/GenBank/DDBJ databases">
        <title>Paenibacillus sp. nov., isolated from surface-sterilized tissue of Thalictrum simplex L.</title>
        <authorList>
            <person name="Tuo L."/>
        </authorList>
    </citation>
    <scope>NUCLEOTIDE SEQUENCE [LARGE SCALE GENOMIC DNA]</scope>
    <source>
        <strain evidence="7 8">N2SHLJ1</strain>
    </source>
</reference>
<keyword evidence="6" id="KW-0814">Transposable element</keyword>
<dbReference type="OrthoDB" id="9779930at2"/>
<keyword evidence="5 6" id="KW-0233">DNA recombination</keyword>
<dbReference type="AlphaFoldDB" id="A0A4Q9DWS2"/>
<proteinExistence type="inferred from homology"/>
<gene>
    <name evidence="7" type="ORF">EYB31_06465</name>
</gene>
<dbReference type="Pfam" id="PF00872">
    <property type="entry name" value="Transposase_mut"/>
    <property type="match status" value="1"/>
</dbReference>
<evidence type="ECO:0000256" key="1">
    <source>
        <dbReference type="ARBA" id="ARBA00002190"/>
    </source>
</evidence>
<dbReference type="GO" id="GO:0006313">
    <property type="term" value="P:DNA transposition"/>
    <property type="evidence" value="ECO:0007669"/>
    <property type="project" value="UniProtKB-UniRule"/>
</dbReference>
<keyword evidence="3 6" id="KW-0815">Transposition</keyword>
<dbReference type="InterPro" id="IPR001207">
    <property type="entry name" value="Transposase_mutator"/>
</dbReference>
<evidence type="ECO:0000256" key="3">
    <source>
        <dbReference type="ARBA" id="ARBA00022578"/>
    </source>
</evidence>
<evidence type="ECO:0000256" key="4">
    <source>
        <dbReference type="ARBA" id="ARBA00023125"/>
    </source>
</evidence>